<dbReference type="KEGG" id="lnu:N7U66_04930"/>
<protein>
    <submittedName>
        <fullName evidence="1">Uncharacterized protein</fullName>
    </submittedName>
</protein>
<keyword evidence="2" id="KW-1185">Reference proteome</keyword>
<proteinExistence type="predicted"/>
<accession>A0A9E8SHR2</accession>
<dbReference type="Proteomes" id="UP001164705">
    <property type="component" value="Chromosome"/>
</dbReference>
<name>A0A9E8SHR2_9FLAO</name>
<evidence type="ECO:0000313" key="1">
    <source>
        <dbReference type="EMBL" id="WAC02975.1"/>
    </source>
</evidence>
<dbReference type="EMBL" id="CP113088">
    <property type="protein sequence ID" value="WAC02975.1"/>
    <property type="molecule type" value="Genomic_DNA"/>
</dbReference>
<organism evidence="1 2">
    <name type="scientific">Lacinutrix neustonica</name>
    <dbReference type="NCBI Taxonomy" id="2980107"/>
    <lineage>
        <taxon>Bacteria</taxon>
        <taxon>Pseudomonadati</taxon>
        <taxon>Bacteroidota</taxon>
        <taxon>Flavobacteriia</taxon>
        <taxon>Flavobacteriales</taxon>
        <taxon>Flavobacteriaceae</taxon>
        <taxon>Lacinutrix</taxon>
    </lineage>
</organism>
<dbReference type="RefSeq" id="WP_267677572.1">
    <property type="nucleotide sequence ID" value="NZ_CP113088.1"/>
</dbReference>
<reference evidence="1" key="1">
    <citation type="submission" date="2022-11" db="EMBL/GenBank/DDBJ databases">
        <title>Lacinutrix neustonica HL-RS19T sp. nov., isolated from the surface microlayer sample of brackish Lake Shihwa.</title>
        <authorList>
            <person name="Choi J.Y."/>
            <person name="Hwang C.Y."/>
        </authorList>
    </citation>
    <scope>NUCLEOTIDE SEQUENCE</scope>
    <source>
        <strain evidence="1">HL-RS19</strain>
    </source>
</reference>
<evidence type="ECO:0000313" key="2">
    <source>
        <dbReference type="Proteomes" id="UP001164705"/>
    </source>
</evidence>
<sequence length="228" mass="26856">MKKYIVVLFSLIFLNIYSQELSIPEAINYINTKFKGGRKLELTEGGKLKIYELRPDYFFDNLVLTEMQKRQESNNYKMIALYSEEISIHEINIENKDFVGNGYTYGDFLFQIKCNYDKKGCSKYKKYDKNGEIRNTESRNIINISNPDRDNNDKLFNAFRYLISLAKHDKKYQENDSDPFSSKNHNKTFEVISKKDKDQIRLNNENGVYKINVEFGSITKSFVLDSRS</sequence>
<gene>
    <name evidence="1" type="ORF">N7U66_04930</name>
</gene>
<dbReference type="AlphaFoldDB" id="A0A9E8SHR2"/>